<evidence type="ECO:0008006" key="4">
    <source>
        <dbReference type="Google" id="ProtNLM"/>
    </source>
</evidence>
<protein>
    <recommendedName>
        <fullName evidence="4">Phage minor structural protein GP20</fullName>
    </recommendedName>
</protein>
<dbReference type="EMBL" id="ADCY02000064">
    <property type="protein sequence ID" value="EFG29924.1"/>
    <property type="molecule type" value="Genomic_DNA"/>
</dbReference>
<reference evidence="2 3" key="2">
    <citation type="submission" date="2011-10" db="EMBL/GenBank/DDBJ databases">
        <title>The Genome Sequence of Simonsiella muelleri ATCC 29453.</title>
        <authorList>
            <consortium name="The Broad Institute Genome Sequencing Platform"/>
            <consortium name="The Broad Institute Genome Sequencing Center for Infectious Disease"/>
            <person name="Earl A."/>
            <person name="Ward D."/>
            <person name="Feldgarden M."/>
            <person name="Gevers D."/>
            <person name="Izard J."/>
            <person name="Baranova O.V."/>
            <person name="Blanton J.M."/>
            <person name="Tanner A.C."/>
            <person name="Dewhirst F."/>
            <person name="Young S.K."/>
            <person name="Zeng Q."/>
            <person name="Gargeya S."/>
            <person name="Fitzgerald M."/>
            <person name="Haas B."/>
            <person name="Abouelleil A."/>
            <person name="Alvarado L."/>
            <person name="Arachchi H.M."/>
            <person name="Berlin A."/>
            <person name="Brown A."/>
            <person name="Chapman S.B."/>
            <person name="Chen Z."/>
            <person name="Dunbar C."/>
            <person name="Freedman E."/>
            <person name="Gearin G."/>
            <person name="Goldberg J."/>
            <person name="Griggs A."/>
            <person name="Gujja S."/>
            <person name="Heiman D."/>
            <person name="Howarth C."/>
            <person name="Larson L."/>
            <person name="Lui A."/>
            <person name="MacDonald P.J.P."/>
            <person name="Montmayeur A."/>
            <person name="Murphy C."/>
            <person name="Neiman D."/>
            <person name="Pearson M."/>
            <person name="Priest M."/>
            <person name="Roberts A."/>
            <person name="Saif S."/>
            <person name="Shea T."/>
            <person name="Shenoy N."/>
            <person name="Sisk P."/>
            <person name="Stolte C."/>
            <person name="Sykes S."/>
            <person name="Wortman J."/>
            <person name="Nusbaum C."/>
            <person name="Birren B."/>
        </authorList>
    </citation>
    <scope>NUCLEOTIDE SEQUENCE [LARGE SCALE GENOMIC DNA]</scope>
    <source>
        <strain evidence="2 3">ATCC 29453</strain>
    </source>
</reference>
<keyword evidence="3" id="KW-1185">Reference proteome</keyword>
<comment type="caution">
    <text evidence="2">The sequence shown here is derived from an EMBL/GenBank/DDBJ whole genome shotgun (WGS) entry which is preliminary data.</text>
</comment>
<name>V9HKY9_9NEIS</name>
<evidence type="ECO:0000313" key="3">
    <source>
        <dbReference type="Proteomes" id="UP000017813"/>
    </source>
</evidence>
<dbReference type="HOGENOM" id="CLU_090559_0_0_4"/>
<organism evidence="2 3">
    <name type="scientific">Simonsiella muelleri ATCC 29453</name>
    <dbReference type="NCBI Taxonomy" id="641147"/>
    <lineage>
        <taxon>Bacteria</taxon>
        <taxon>Pseudomonadati</taxon>
        <taxon>Pseudomonadota</taxon>
        <taxon>Betaproteobacteria</taxon>
        <taxon>Neisseriales</taxon>
        <taxon>Neisseriaceae</taxon>
        <taxon>Simonsiella</taxon>
    </lineage>
</organism>
<dbReference type="OrthoDB" id="6898931at2"/>
<sequence length="250" mass="27269">MNFRNQFLKYSFCQKADDDGANGGSGSQGQPEQTYTKSDLDKAVAEQVAGLKNKNNELISKEKELKAQLARFEGIDPDAVQAILKNFADQEEAKLITEGKIDEVLAKRAERMKADYDKTLSKLQSDLDNKDARLAKFAQRALSASVREVGAKLAIHTSAFDDALLRAQSAFDINDEGNAIAKDGVFGKDGKPLTLQEWFEDMKELAPHWFAASSGGGSQGNFSGGSAAPKSLSDCKTDEERVAYLKSKAY</sequence>
<dbReference type="KEGG" id="smur:BWP33_07550"/>
<gene>
    <name evidence="2" type="ORF">HMPREF9021_02243</name>
</gene>
<dbReference type="eggNOG" id="ENOG502Z8UQ">
    <property type="taxonomic scope" value="Bacteria"/>
</dbReference>
<dbReference type="AlphaFoldDB" id="V9HKY9"/>
<keyword evidence="1" id="KW-0175">Coiled coil</keyword>
<dbReference type="RefSeq" id="WP_002643049.1">
    <property type="nucleotide sequence ID" value="NZ_CP019448.1"/>
</dbReference>
<feature type="coiled-coil region" evidence="1">
    <location>
        <begin position="106"/>
        <end position="140"/>
    </location>
</feature>
<accession>V9HKY9</accession>
<evidence type="ECO:0000256" key="1">
    <source>
        <dbReference type="SAM" id="Coils"/>
    </source>
</evidence>
<evidence type="ECO:0000313" key="2">
    <source>
        <dbReference type="EMBL" id="EFG29924.1"/>
    </source>
</evidence>
<dbReference type="Proteomes" id="UP000017813">
    <property type="component" value="Unassembled WGS sequence"/>
</dbReference>
<dbReference type="STRING" id="641147.HMPREF9021_02243"/>
<reference evidence="2 3" key="1">
    <citation type="submission" date="2010-03" db="EMBL/GenBank/DDBJ databases">
        <authorList>
            <consortium name="The Broad Institute Genome Sequencing Platform"/>
            <person name="Ward D."/>
            <person name="Earl A."/>
            <person name="Feldgarden M."/>
            <person name="Gevers D."/>
            <person name="Young S."/>
            <person name="Zeng Q."/>
            <person name="Koehrsen M."/>
            <person name="Alvarado L."/>
            <person name="Berlin A.M."/>
            <person name="Borenstein D."/>
            <person name="Chapman S.B."/>
            <person name="Chen Z."/>
            <person name="Engels R."/>
            <person name="Freedman E."/>
            <person name="Gellesch M."/>
            <person name="Goldberg J."/>
            <person name="Griggs A."/>
            <person name="Gujja S."/>
            <person name="Heilman E.R."/>
            <person name="Heiman D.I."/>
            <person name="Hepburn T.A."/>
            <person name="Howarth C."/>
            <person name="Jen D."/>
            <person name="Larson L."/>
            <person name="Mehta T."/>
            <person name="Park D."/>
            <person name="Pearson M."/>
            <person name="Richards J."/>
            <person name="Roberts A."/>
            <person name="Saif S."/>
            <person name="Shea T.D."/>
            <person name="Shenoy N."/>
            <person name="Sisk P."/>
            <person name="Stolte C."/>
            <person name="Sykes S.N."/>
            <person name="Walk T."/>
            <person name="White J."/>
            <person name="Yandava C."/>
            <person name="Izard J."/>
            <person name="Baranova O.V."/>
            <person name="Blanton J.M."/>
            <person name="Tanner A.C."/>
            <person name="Dewhirst F."/>
            <person name="Haas B."/>
            <person name="Nusbaum C."/>
            <person name="Birren B."/>
        </authorList>
    </citation>
    <scope>NUCLEOTIDE SEQUENCE [LARGE SCALE GENOMIC DNA]</scope>
    <source>
        <strain evidence="2 3">ATCC 29453</strain>
    </source>
</reference>
<proteinExistence type="predicted"/>